<keyword evidence="2" id="KW-0548">Nucleotidyltransferase</keyword>
<reference evidence="2" key="1">
    <citation type="journal article" date="2022" name="Int. J. Mol. Sci.">
        <title>Draft Genome of Tanacetum Coccineum: Genomic Comparison of Closely Related Tanacetum-Family Plants.</title>
        <authorList>
            <person name="Yamashiro T."/>
            <person name="Shiraishi A."/>
            <person name="Nakayama K."/>
            <person name="Satake H."/>
        </authorList>
    </citation>
    <scope>NUCLEOTIDE SEQUENCE</scope>
</reference>
<accession>A0ABQ5ADV8</accession>
<gene>
    <name evidence="2" type="ORF">Tco_0820493</name>
</gene>
<dbReference type="Proteomes" id="UP001151760">
    <property type="component" value="Unassembled WGS sequence"/>
</dbReference>
<dbReference type="PANTHER" id="PTHR47266">
    <property type="entry name" value="ENDONUCLEASE-RELATED"/>
    <property type="match status" value="1"/>
</dbReference>
<protein>
    <submittedName>
        <fullName evidence="2">Reverse transcriptase domain-containing protein</fullName>
    </submittedName>
</protein>
<evidence type="ECO:0000313" key="3">
    <source>
        <dbReference type="Proteomes" id="UP001151760"/>
    </source>
</evidence>
<dbReference type="GO" id="GO:0003964">
    <property type="term" value="F:RNA-directed DNA polymerase activity"/>
    <property type="evidence" value="ECO:0007669"/>
    <property type="project" value="UniProtKB-KW"/>
</dbReference>
<dbReference type="EMBL" id="BQNB010012109">
    <property type="protein sequence ID" value="GJS99323.1"/>
    <property type="molecule type" value="Genomic_DNA"/>
</dbReference>
<comment type="caution">
    <text evidence="2">The sequence shown here is derived from an EMBL/GenBank/DDBJ whole genome shotgun (WGS) entry which is preliminary data.</text>
</comment>
<keyword evidence="2" id="KW-0808">Transferase</keyword>
<dbReference type="Pfam" id="PF17921">
    <property type="entry name" value="Integrase_H2C2"/>
    <property type="match status" value="1"/>
</dbReference>
<organism evidence="2 3">
    <name type="scientific">Tanacetum coccineum</name>
    <dbReference type="NCBI Taxonomy" id="301880"/>
    <lineage>
        <taxon>Eukaryota</taxon>
        <taxon>Viridiplantae</taxon>
        <taxon>Streptophyta</taxon>
        <taxon>Embryophyta</taxon>
        <taxon>Tracheophyta</taxon>
        <taxon>Spermatophyta</taxon>
        <taxon>Magnoliopsida</taxon>
        <taxon>eudicotyledons</taxon>
        <taxon>Gunneridae</taxon>
        <taxon>Pentapetalae</taxon>
        <taxon>asterids</taxon>
        <taxon>campanulids</taxon>
        <taxon>Asterales</taxon>
        <taxon>Asteraceae</taxon>
        <taxon>Asteroideae</taxon>
        <taxon>Anthemideae</taxon>
        <taxon>Anthemidinae</taxon>
        <taxon>Tanacetum</taxon>
    </lineage>
</organism>
<keyword evidence="3" id="KW-1185">Reference proteome</keyword>
<evidence type="ECO:0000259" key="1">
    <source>
        <dbReference type="Pfam" id="PF17921"/>
    </source>
</evidence>
<feature type="domain" description="Integrase zinc-binding" evidence="1">
    <location>
        <begin position="246"/>
        <end position="293"/>
    </location>
</feature>
<evidence type="ECO:0000313" key="2">
    <source>
        <dbReference type="EMBL" id="GJS99323.1"/>
    </source>
</evidence>
<proteinExistence type="predicted"/>
<dbReference type="InterPro" id="IPR041588">
    <property type="entry name" value="Integrase_H2C2"/>
</dbReference>
<name>A0ABQ5ADV8_9ASTR</name>
<dbReference type="Gene3D" id="1.10.340.70">
    <property type="match status" value="1"/>
</dbReference>
<keyword evidence="2" id="KW-0695">RNA-directed DNA polymerase</keyword>
<sequence length="311" mass="36092">MVELMLLLSSENGTGRGDLPLCKRCNFLTPDLVLANVIFATSCMYAVEKKGHYTDSVPQTTSMPQGRGIYAERLGLCSTRPERSYGFDIVWYGLVFKYRAKFYCDEKVVHISINGETLIIRDEEEISTRETRDISSSSKITDVFLKDSTCFFTDTRAFNHILRPKRIEYEAITDVRLLADYDWKFVIIPRKCKSQNEALKEENIKNENLRGMDKSFEIRLMENSLYQEPSCVTTFWTFGRLNHAMESHKSKYSIHPGSDKMYHDIKELYWWPNMKAIIAEYVSKCLTCSRVKAECQKPSGLLVQPEIPMWK</sequence>
<dbReference type="InterPro" id="IPR052160">
    <property type="entry name" value="Gypsy_RT_Integrase-like"/>
</dbReference>
<reference evidence="2" key="2">
    <citation type="submission" date="2022-01" db="EMBL/GenBank/DDBJ databases">
        <authorList>
            <person name="Yamashiro T."/>
            <person name="Shiraishi A."/>
            <person name="Satake H."/>
            <person name="Nakayama K."/>
        </authorList>
    </citation>
    <scope>NUCLEOTIDE SEQUENCE</scope>
</reference>